<evidence type="ECO:0000256" key="1">
    <source>
        <dbReference type="SAM" id="MobiDB-lite"/>
    </source>
</evidence>
<proteinExistence type="predicted"/>
<keyword evidence="3" id="KW-1185">Reference proteome</keyword>
<evidence type="ECO:0000313" key="2">
    <source>
        <dbReference type="EMBL" id="GBO18966.1"/>
    </source>
</evidence>
<dbReference type="AlphaFoldDB" id="A0A4Y2V4H4"/>
<accession>A0A4Y2V4H4</accession>
<protein>
    <submittedName>
        <fullName evidence="2">Uncharacterized protein</fullName>
    </submittedName>
</protein>
<reference evidence="2 3" key="1">
    <citation type="journal article" date="2019" name="Sci. Rep.">
        <title>Orb-weaving spider Araneus ventricosus genome elucidates the spidroin gene catalogue.</title>
        <authorList>
            <person name="Kono N."/>
            <person name="Nakamura H."/>
            <person name="Ohtoshi R."/>
            <person name="Moran D.A.P."/>
            <person name="Shinohara A."/>
            <person name="Yoshida Y."/>
            <person name="Fujiwara M."/>
            <person name="Mori M."/>
            <person name="Tomita M."/>
            <person name="Arakawa K."/>
        </authorList>
    </citation>
    <scope>NUCLEOTIDE SEQUENCE [LARGE SCALE GENOMIC DNA]</scope>
</reference>
<evidence type="ECO:0000313" key="3">
    <source>
        <dbReference type="Proteomes" id="UP000499080"/>
    </source>
</evidence>
<name>A0A4Y2V4H4_ARAVE</name>
<sequence>MHLNIITRYVHISRQPIKGKVGGFESHYIAKTEYHNDFNFLNLVRHRFIATMSDYDDRYPPGRRSPDEGYWPRDKKVTMRDLLRMMHEILEELRKMNAYHQRNDFYPQSFSPPRSPERDYSRYDYDD</sequence>
<comment type="caution">
    <text evidence="2">The sequence shown here is derived from an EMBL/GenBank/DDBJ whole genome shotgun (WGS) entry which is preliminary data.</text>
</comment>
<dbReference type="EMBL" id="BGPR01042531">
    <property type="protein sequence ID" value="GBO18966.1"/>
    <property type="molecule type" value="Genomic_DNA"/>
</dbReference>
<feature type="compositionally biased region" description="Basic and acidic residues" evidence="1">
    <location>
        <begin position="115"/>
        <end position="127"/>
    </location>
</feature>
<gene>
    <name evidence="2" type="ORF">AVEN_101016_1</name>
</gene>
<dbReference type="Proteomes" id="UP000499080">
    <property type="component" value="Unassembled WGS sequence"/>
</dbReference>
<feature type="region of interest" description="Disordered" evidence="1">
    <location>
        <begin position="104"/>
        <end position="127"/>
    </location>
</feature>
<organism evidence="2 3">
    <name type="scientific">Araneus ventricosus</name>
    <name type="common">Orbweaver spider</name>
    <name type="synonym">Epeira ventricosa</name>
    <dbReference type="NCBI Taxonomy" id="182803"/>
    <lineage>
        <taxon>Eukaryota</taxon>
        <taxon>Metazoa</taxon>
        <taxon>Ecdysozoa</taxon>
        <taxon>Arthropoda</taxon>
        <taxon>Chelicerata</taxon>
        <taxon>Arachnida</taxon>
        <taxon>Araneae</taxon>
        <taxon>Araneomorphae</taxon>
        <taxon>Entelegynae</taxon>
        <taxon>Araneoidea</taxon>
        <taxon>Araneidae</taxon>
        <taxon>Araneus</taxon>
    </lineage>
</organism>